<dbReference type="InterPro" id="IPR050883">
    <property type="entry name" value="PNGase"/>
</dbReference>
<dbReference type="PANTHER" id="PTHR12143">
    <property type="entry name" value="PEPTIDE N-GLYCANASE PNGASE -RELATED"/>
    <property type="match status" value="1"/>
</dbReference>
<feature type="region of interest" description="Disordered" evidence="4">
    <location>
        <begin position="331"/>
        <end position="350"/>
    </location>
</feature>
<dbReference type="Gene3D" id="2.20.25.10">
    <property type="match status" value="1"/>
</dbReference>
<evidence type="ECO:0000313" key="7">
    <source>
        <dbReference type="Proteomes" id="UP000232323"/>
    </source>
</evidence>
<proteinExistence type="inferred from homology"/>
<protein>
    <recommendedName>
        <fullName evidence="5">Transglutaminase-like domain-containing protein</fullName>
    </recommendedName>
</protein>
<keyword evidence="2" id="KW-0479">Metal-binding</keyword>
<dbReference type="GO" id="GO:0005829">
    <property type="term" value="C:cytosol"/>
    <property type="evidence" value="ECO:0007669"/>
    <property type="project" value="TreeGrafter"/>
</dbReference>
<dbReference type="InterPro" id="IPR036339">
    <property type="entry name" value="PUB-like_dom_sf"/>
</dbReference>
<sequence>MEDADAALARALQEEEFAVRRDQQKGSLLGQLQDCMDKVIKCEDELLQALALSVMPLDELRAESASELALNASLGQSISLSEEDLLVQKLLHWFKYEFFKWTDKAACAACGCLDTILQGTEGPSQEEKQHDASRVEVYRCTACSVLTRFPRYNDPGKLLETRCGRCGEWANCFLLVLRAAGIEARYILDVTDHVWCEYYSTHLSRWMHVDPCEASCDKPLLYEAGWGKKLSYIFAVGTSGFVDVIRRYTRKWDEVRTRRDILPETELVNFLHGLNARIRSGLPQEILNKLQVRDLAEQLELLQCSTEAPDAAALAQLPGRTTGALEWRQGRGETGDVAQDGQAPASSSSSTSYTAVRDAAGLLLNPAFLGFGRIRGGACRASGENAPGEAALRAFDASVATKWLDFGGGGLNGSSWLEYRMLNDSTATLAAYDIVSANDSPERDPCSWVLEGLSAAVMNPATTMPTTPNEPPGWILLDQQSDVYFSSRYELRTFFLDHERWTPCTCLRLRILKTKSPTTANSVQLSCLNLYDAGCLVKAGLDIQRACKAVISNSRIARSTTLQQGNAILDMLVEAAAEELLRKTSELNSSNDSNAGNIVTSKEVESPAQELSTAKAEIDKMAQAWLSTLVRLFTNICSNPGEPKYRKVRAVKLPPGLLAEPSAASLLWVVGFRPLLMVPERPPGGIRVTPQPETVAAEVFIVHSAGEEMLITLRKAAELLGNKLH</sequence>
<dbReference type="InterPro" id="IPR002931">
    <property type="entry name" value="Transglutaminase-like"/>
</dbReference>
<dbReference type="CDD" id="cd09212">
    <property type="entry name" value="PUB"/>
    <property type="match status" value="1"/>
</dbReference>
<evidence type="ECO:0000256" key="3">
    <source>
        <dbReference type="ARBA" id="ARBA00022833"/>
    </source>
</evidence>
<dbReference type="InterPro" id="IPR038765">
    <property type="entry name" value="Papain-like_cys_pep_sf"/>
</dbReference>
<evidence type="ECO:0000256" key="4">
    <source>
        <dbReference type="SAM" id="MobiDB-lite"/>
    </source>
</evidence>
<dbReference type="GO" id="GO:0046872">
    <property type="term" value="F:metal ion binding"/>
    <property type="evidence" value="ECO:0007669"/>
    <property type="project" value="UniProtKB-KW"/>
</dbReference>
<dbReference type="Gene3D" id="3.10.620.30">
    <property type="match status" value="1"/>
</dbReference>
<dbReference type="GO" id="GO:0006516">
    <property type="term" value="P:glycoprotein catabolic process"/>
    <property type="evidence" value="ECO:0007669"/>
    <property type="project" value="TreeGrafter"/>
</dbReference>
<dbReference type="AlphaFoldDB" id="A0A250X7E4"/>
<feature type="compositionally biased region" description="Polar residues" evidence="4">
    <location>
        <begin position="587"/>
        <end position="600"/>
    </location>
</feature>
<dbReference type="GO" id="GO:0000224">
    <property type="term" value="F:peptide-N4-(N-acetyl-beta-glucosaminyl)asparagine amidase activity"/>
    <property type="evidence" value="ECO:0007669"/>
    <property type="project" value="TreeGrafter"/>
</dbReference>
<dbReference type="Pfam" id="PF01841">
    <property type="entry name" value="Transglut_core"/>
    <property type="match status" value="1"/>
</dbReference>
<evidence type="ECO:0000256" key="1">
    <source>
        <dbReference type="ARBA" id="ARBA00009390"/>
    </source>
</evidence>
<dbReference type="SUPFAM" id="SSF143503">
    <property type="entry name" value="PUG domain-like"/>
    <property type="match status" value="1"/>
</dbReference>
<comment type="similarity">
    <text evidence="1">Belongs to the transglutaminase-like superfamily. PNGase family.</text>
</comment>
<evidence type="ECO:0000313" key="6">
    <source>
        <dbReference type="EMBL" id="GAX78680.1"/>
    </source>
</evidence>
<keyword evidence="3" id="KW-0862">Zinc</keyword>
<dbReference type="EMBL" id="BEGY01000034">
    <property type="protein sequence ID" value="GAX78680.1"/>
    <property type="molecule type" value="Genomic_DNA"/>
</dbReference>
<reference evidence="6 7" key="1">
    <citation type="submission" date="2017-08" db="EMBL/GenBank/DDBJ databases">
        <title>Acidophilic green algal genome provides insights into adaptation to an acidic environment.</title>
        <authorList>
            <person name="Hirooka S."/>
            <person name="Hirose Y."/>
            <person name="Kanesaki Y."/>
            <person name="Higuchi S."/>
            <person name="Fujiwara T."/>
            <person name="Onuma R."/>
            <person name="Era A."/>
            <person name="Ohbayashi R."/>
            <person name="Uzuka A."/>
            <person name="Nozaki H."/>
            <person name="Yoshikawa H."/>
            <person name="Miyagishima S.Y."/>
        </authorList>
    </citation>
    <scope>NUCLEOTIDE SEQUENCE [LARGE SCALE GENOMIC DNA]</scope>
    <source>
        <strain evidence="6 7">NIES-2499</strain>
    </source>
</reference>
<dbReference type="OrthoDB" id="409136at2759"/>
<dbReference type="PANTHER" id="PTHR12143:SF19">
    <property type="entry name" value="PEPTIDE-N(4)-(N-ACETYL-BETA-GLUCOSAMINYL)ASPARAGINE AMIDASE"/>
    <property type="match status" value="1"/>
</dbReference>
<organism evidence="6 7">
    <name type="scientific">Chlamydomonas eustigma</name>
    <dbReference type="NCBI Taxonomy" id="1157962"/>
    <lineage>
        <taxon>Eukaryota</taxon>
        <taxon>Viridiplantae</taxon>
        <taxon>Chlorophyta</taxon>
        <taxon>core chlorophytes</taxon>
        <taxon>Chlorophyceae</taxon>
        <taxon>CS clade</taxon>
        <taxon>Chlamydomonadales</taxon>
        <taxon>Chlamydomonadaceae</taxon>
        <taxon>Chlamydomonas</taxon>
    </lineage>
</organism>
<comment type="caution">
    <text evidence="6">The sequence shown here is derived from an EMBL/GenBank/DDBJ whole genome shotgun (WGS) entry which is preliminary data.</text>
</comment>
<feature type="region of interest" description="Disordered" evidence="4">
    <location>
        <begin position="587"/>
        <end position="606"/>
    </location>
</feature>
<evidence type="ECO:0000259" key="5">
    <source>
        <dbReference type="SMART" id="SM00460"/>
    </source>
</evidence>
<accession>A0A250X7E4</accession>
<dbReference type="SMART" id="SM00460">
    <property type="entry name" value="TGc"/>
    <property type="match status" value="1"/>
</dbReference>
<feature type="domain" description="Transglutaminase-like" evidence="5">
    <location>
        <begin position="158"/>
        <end position="213"/>
    </location>
</feature>
<evidence type="ECO:0000256" key="2">
    <source>
        <dbReference type="ARBA" id="ARBA00022723"/>
    </source>
</evidence>
<dbReference type="STRING" id="1157962.A0A250X7E4"/>
<dbReference type="Proteomes" id="UP000232323">
    <property type="component" value="Unassembled WGS sequence"/>
</dbReference>
<gene>
    <name evidence="6" type="ORF">CEUSTIGMA_g6118.t1</name>
</gene>
<dbReference type="GO" id="GO:0005634">
    <property type="term" value="C:nucleus"/>
    <property type="evidence" value="ECO:0007669"/>
    <property type="project" value="TreeGrafter"/>
</dbReference>
<dbReference type="FunFam" id="2.20.25.10:FF:000011">
    <property type="entry name" value="peptide-N(4)-(N-acetyl-beta- glucosaminyl)asparagine amidase"/>
    <property type="match status" value="1"/>
</dbReference>
<keyword evidence="7" id="KW-1185">Reference proteome</keyword>
<name>A0A250X7E4_9CHLO</name>
<dbReference type="SUPFAM" id="SSF54001">
    <property type="entry name" value="Cysteine proteinases"/>
    <property type="match status" value="1"/>
</dbReference>